<dbReference type="InterPro" id="IPR016171">
    <property type="entry name" value="Vanillyl_alc_oxidase_C-sub2"/>
</dbReference>
<dbReference type="Gene3D" id="1.10.45.10">
    <property type="entry name" value="Vanillyl-alcohol Oxidase, Chain A, domain 4"/>
    <property type="match status" value="1"/>
</dbReference>
<keyword evidence="4" id="KW-0274">FAD</keyword>
<organism evidence="7 8">
    <name type="scientific">Chthonomonas calidirosea (strain DSM 23976 / ICMP 18418 / T49)</name>
    <dbReference type="NCBI Taxonomy" id="1303518"/>
    <lineage>
        <taxon>Bacteria</taxon>
        <taxon>Bacillati</taxon>
        <taxon>Armatimonadota</taxon>
        <taxon>Chthonomonadia</taxon>
        <taxon>Chthonomonadales</taxon>
        <taxon>Chthonomonadaceae</taxon>
        <taxon>Chthonomonas</taxon>
    </lineage>
</organism>
<evidence type="ECO:0000256" key="2">
    <source>
        <dbReference type="ARBA" id="ARBA00008000"/>
    </source>
</evidence>
<dbReference type="SUPFAM" id="SSF55103">
    <property type="entry name" value="FAD-linked oxidases, C-terminal domain"/>
    <property type="match status" value="1"/>
</dbReference>
<protein>
    <submittedName>
        <fullName evidence="7">FAD/FMN-containing dehydrogenases</fullName>
        <ecNumber evidence="7">1.1.3.15</ecNumber>
    </submittedName>
</protein>
<evidence type="ECO:0000256" key="3">
    <source>
        <dbReference type="ARBA" id="ARBA00022630"/>
    </source>
</evidence>
<dbReference type="Pfam" id="PF01565">
    <property type="entry name" value="FAD_binding_4"/>
    <property type="match status" value="1"/>
</dbReference>
<dbReference type="GO" id="GO:0003973">
    <property type="term" value="F:(S)-2-hydroxy-acid oxidase activity"/>
    <property type="evidence" value="ECO:0007669"/>
    <property type="project" value="UniProtKB-EC"/>
</dbReference>
<comment type="cofactor">
    <cofactor evidence="1">
        <name>FAD</name>
        <dbReference type="ChEBI" id="CHEBI:57692"/>
    </cofactor>
</comment>
<dbReference type="KEGG" id="ccz:CCALI_01855"/>
<evidence type="ECO:0000256" key="4">
    <source>
        <dbReference type="ARBA" id="ARBA00022827"/>
    </source>
</evidence>
<comment type="similarity">
    <text evidence="2">Belongs to the FAD-binding oxidoreductase/transferase type 4 family.</text>
</comment>
<dbReference type="Pfam" id="PF02913">
    <property type="entry name" value="FAD-oxidase_C"/>
    <property type="match status" value="1"/>
</dbReference>
<dbReference type="InterPro" id="IPR016164">
    <property type="entry name" value="FAD-linked_Oxase-like_C"/>
</dbReference>
<evidence type="ECO:0000256" key="1">
    <source>
        <dbReference type="ARBA" id="ARBA00001974"/>
    </source>
</evidence>
<dbReference type="AlphaFoldDB" id="S0EYS9"/>
<dbReference type="InterPro" id="IPR051914">
    <property type="entry name" value="FAD-linked_OxidoTrans_Type4"/>
</dbReference>
<dbReference type="PANTHER" id="PTHR42934">
    <property type="entry name" value="GLYCOLATE OXIDASE SUBUNIT GLCD"/>
    <property type="match status" value="1"/>
</dbReference>
<dbReference type="OrthoDB" id="9767256at2"/>
<dbReference type="InterPro" id="IPR016169">
    <property type="entry name" value="FAD-bd_PCMH_sub2"/>
</dbReference>
<dbReference type="InterPro" id="IPR036318">
    <property type="entry name" value="FAD-bd_PCMH-like_sf"/>
</dbReference>
<dbReference type="InterPro" id="IPR004113">
    <property type="entry name" value="FAD-bd_oxidored_4_C"/>
</dbReference>
<evidence type="ECO:0000313" key="8">
    <source>
        <dbReference type="Proteomes" id="UP000014227"/>
    </source>
</evidence>
<dbReference type="Gene3D" id="3.30.70.2740">
    <property type="match status" value="1"/>
</dbReference>
<dbReference type="SUPFAM" id="SSF56176">
    <property type="entry name" value="FAD-binding/transporter-associated domain-like"/>
    <property type="match status" value="1"/>
</dbReference>
<dbReference type="EMBL" id="HF951689">
    <property type="protein sequence ID" value="CCW35666.1"/>
    <property type="molecule type" value="Genomic_DNA"/>
</dbReference>
<gene>
    <name evidence="7" type="ORF">CCALI_01855</name>
</gene>
<dbReference type="eggNOG" id="COG0277">
    <property type="taxonomic scope" value="Bacteria"/>
</dbReference>
<keyword evidence="3" id="KW-0285">Flavoprotein</keyword>
<dbReference type="Gene3D" id="3.30.465.10">
    <property type="match status" value="1"/>
</dbReference>
<sequence length="487" mass="52116">MNTTQKLSHTLKQELEALLGPEGVLTDPVALRAYDCDAYSPAKHFPDAVALPQDTEQVSAIIKLCNRLGVPFTPRGAGTGLSGGATAIEGGVVIATTRLNKILHIDVPNRRLVAQAGVVNTYLTKAVRAHHLHYAPDPSSQGACTVGGNVAENAGGPHTLKYGVTTNHVTGLTLVLPDGEIVALGGFEEETPGYDLVGLVVGAEGTMGIVTEVTVRLTPLPQAVRTLLAVFETIDQATQTVSDIIAAGVLPAALEMIDTFIIKACEEAFHLGFPSDAEAVLIIEVDGLEVGLDEEADQVRQIAFKNGAREVRQAKTELERALLWKARKQAFGALGRLGLSMVTHDGVIPRTKLPQVLREVRAIAQKYNLLVGNVFHAGDGNLHPNLMFDERDPEQVERVMQAGEEILKLCVDVGGSLTGEHGIGVEKMEAMTLLFSEADLDLMQKIKSVFNRNALCNPGKVLPTSKRCWETEHGPRLVRSVGRGAAV</sequence>
<dbReference type="InterPro" id="IPR006094">
    <property type="entry name" value="Oxid_FAD_bind_N"/>
</dbReference>
<dbReference type="STRING" id="454171.CP488_02235"/>
<dbReference type="InterPro" id="IPR016166">
    <property type="entry name" value="FAD-bd_PCMH"/>
</dbReference>
<dbReference type="Proteomes" id="UP000014227">
    <property type="component" value="Chromosome I"/>
</dbReference>
<proteinExistence type="inferred from homology"/>
<evidence type="ECO:0000259" key="6">
    <source>
        <dbReference type="PROSITE" id="PS51387"/>
    </source>
</evidence>
<dbReference type="InParanoid" id="S0EYS9"/>
<evidence type="ECO:0000256" key="5">
    <source>
        <dbReference type="ARBA" id="ARBA00023002"/>
    </source>
</evidence>
<dbReference type="PANTHER" id="PTHR42934:SF1">
    <property type="entry name" value="GLYCOLATE OXIDASE SUBUNIT GLCD"/>
    <property type="match status" value="1"/>
</dbReference>
<dbReference type="EC" id="1.1.3.15" evidence="7"/>
<evidence type="ECO:0000313" key="7">
    <source>
        <dbReference type="EMBL" id="CCW35666.1"/>
    </source>
</evidence>
<dbReference type="FunCoup" id="S0EYS9">
    <property type="interactions" value="335"/>
</dbReference>
<keyword evidence="5 7" id="KW-0560">Oxidoreductase</keyword>
<dbReference type="GO" id="GO:0071949">
    <property type="term" value="F:FAD binding"/>
    <property type="evidence" value="ECO:0007669"/>
    <property type="project" value="InterPro"/>
</dbReference>
<feature type="domain" description="FAD-binding PCMH-type" evidence="6">
    <location>
        <begin position="42"/>
        <end position="220"/>
    </location>
</feature>
<keyword evidence="8" id="KW-1185">Reference proteome</keyword>
<reference evidence="8" key="1">
    <citation type="submission" date="2013-03" db="EMBL/GenBank/DDBJ databases">
        <title>Genome sequence of Chthonomonas calidirosea, the first sequenced genome from the Armatimonadetes phylum (formally candidate division OP10).</title>
        <authorList>
            <person name="Lee K.C.Y."/>
            <person name="Morgan X.C."/>
            <person name="Dunfield P.F."/>
            <person name="Tamas I."/>
            <person name="Houghton K.M."/>
            <person name="Vyssotski M."/>
            <person name="Ryan J.L.J."/>
            <person name="Lagutin K."/>
            <person name="McDonald I.R."/>
            <person name="Stott M.B."/>
        </authorList>
    </citation>
    <scope>NUCLEOTIDE SEQUENCE [LARGE SCALE GENOMIC DNA]</scope>
    <source>
        <strain evidence="8">DSM 23976 / ICMP 18418 / T49</strain>
    </source>
</reference>
<dbReference type="FunFam" id="3.30.70.2740:FF:000001">
    <property type="entry name" value="D-lactate dehydrogenase mitochondrial"/>
    <property type="match status" value="1"/>
</dbReference>
<accession>S0EYS9</accession>
<dbReference type="RefSeq" id="WP_016483192.1">
    <property type="nucleotide sequence ID" value="NC_021487.1"/>
</dbReference>
<name>S0EYS9_CHTCT</name>
<dbReference type="PATRIC" id="fig|1303518.3.peg.1914"/>
<dbReference type="PROSITE" id="PS51387">
    <property type="entry name" value="FAD_PCMH"/>
    <property type="match status" value="1"/>
</dbReference>
<dbReference type="HOGENOM" id="CLU_017779_9_2_0"/>